<protein>
    <submittedName>
        <fullName evidence="3">H-NS family nucleoid-associated regulatory protein</fullName>
    </submittedName>
</protein>
<accession>A0ABW1AUR9</accession>
<gene>
    <name evidence="3" type="ORF">ACFPTN_16810</name>
</gene>
<comment type="caution">
    <text evidence="3">The sequence shown here is derived from an EMBL/GenBank/DDBJ whole genome shotgun (WGS) entry which is preliminary data.</text>
</comment>
<dbReference type="EMBL" id="JBHSOG010000068">
    <property type="protein sequence ID" value="MFC5771043.1"/>
    <property type="molecule type" value="Genomic_DNA"/>
</dbReference>
<feature type="domain" description="DNA-binding protein H-NS-like C-terminal" evidence="2">
    <location>
        <begin position="77"/>
        <end position="122"/>
    </location>
</feature>
<dbReference type="Gene3D" id="4.10.430.10">
    <property type="entry name" value="Histone-like protein H-NS, C-terminal domain"/>
    <property type="match status" value="1"/>
</dbReference>
<sequence length="164" mass="17544">MKDFDELTLPQLRQLHVRISKEIDKRASATKADLLKRMRKLAEQEGVTLEDLLGGTTVDAPAQARGARRRAEAAPTPNQKAPLPFKYRNPDNPAQGWSGRGRKPGWVVAWLANGGALSALEHTGALKKSRRHTPAPAEIAPAIVASDIDAAPATPSSDASAEAT</sequence>
<dbReference type="InterPro" id="IPR037150">
    <property type="entry name" value="H-NS_C_dom_sf"/>
</dbReference>
<dbReference type="SUPFAM" id="SSF81273">
    <property type="entry name" value="H-NS histone-like proteins"/>
    <property type="match status" value="1"/>
</dbReference>
<proteinExistence type="predicted"/>
<feature type="region of interest" description="Disordered" evidence="1">
    <location>
        <begin position="145"/>
        <end position="164"/>
    </location>
</feature>
<keyword evidence="4" id="KW-1185">Reference proteome</keyword>
<dbReference type="RefSeq" id="WP_096453037.1">
    <property type="nucleotide sequence ID" value="NZ_JBHSOG010000068.1"/>
</dbReference>
<organism evidence="3 4">
    <name type="scientific">Thauera sinica</name>
    <dbReference type="NCBI Taxonomy" id="2665146"/>
    <lineage>
        <taxon>Bacteria</taxon>
        <taxon>Pseudomonadati</taxon>
        <taxon>Pseudomonadota</taxon>
        <taxon>Betaproteobacteria</taxon>
        <taxon>Rhodocyclales</taxon>
        <taxon>Zoogloeaceae</taxon>
        <taxon>Thauera</taxon>
    </lineage>
</organism>
<dbReference type="Pfam" id="PF00816">
    <property type="entry name" value="Histone_HNS"/>
    <property type="match status" value="1"/>
</dbReference>
<dbReference type="InterPro" id="IPR027444">
    <property type="entry name" value="H-NS_C_dom"/>
</dbReference>
<reference evidence="4" key="1">
    <citation type="journal article" date="2019" name="Int. J. Syst. Evol. Microbiol.">
        <title>The Global Catalogue of Microorganisms (GCM) 10K type strain sequencing project: providing services to taxonomists for standard genome sequencing and annotation.</title>
        <authorList>
            <consortium name="The Broad Institute Genomics Platform"/>
            <consortium name="The Broad Institute Genome Sequencing Center for Infectious Disease"/>
            <person name="Wu L."/>
            <person name="Ma J."/>
        </authorList>
    </citation>
    <scope>NUCLEOTIDE SEQUENCE [LARGE SCALE GENOMIC DNA]</scope>
    <source>
        <strain evidence="4">SHR3</strain>
    </source>
</reference>
<dbReference type="SMART" id="SM00528">
    <property type="entry name" value="HNS"/>
    <property type="match status" value="1"/>
</dbReference>
<evidence type="ECO:0000313" key="4">
    <source>
        <dbReference type="Proteomes" id="UP001595974"/>
    </source>
</evidence>
<name>A0ABW1AUR9_9RHOO</name>
<evidence type="ECO:0000313" key="3">
    <source>
        <dbReference type="EMBL" id="MFC5771043.1"/>
    </source>
</evidence>
<evidence type="ECO:0000256" key="1">
    <source>
        <dbReference type="SAM" id="MobiDB-lite"/>
    </source>
</evidence>
<evidence type="ECO:0000259" key="2">
    <source>
        <dbReference type="SMART" id="SM00528"/>
    </source>
</evidence>
<dbReference type="Proteomes" id="UP001595974">
    <property type="component" value="Unassembled WGS sequence"/>
</dbReference>
<feature type="region of interest" description="Disordered" evidence="1">
    <location>
        <begin position="56"/>
        <end position="100"/>
    </location>
</feature>